<evidence type="ECO:0000313" key="2">
    <source>
        <dbReference type="Proteomes" id="UP001159428"/>
    </source>
</evidence>
<dbReference type="Proteomes" id="UP001159428">
    <property type="component" value="Unassembled WGS sequence"/>
</dbReference>
<protein>
    <submittedName>
        <fullName evidence="1">Uncharacterized protein</fullName>
    </submittedName>
</protein>
<comment type="caution">
    <text evidence="1">The sequence shown here is derived from an EMBL/GenBank/DDBJ whole genome shotgun (WGS) entry which is preliminary data.</text>
</comment>
<proteinExistence type="predicted"/>
<evidence type="ECO:0000313" key="1">
    <source>
        <dbReference type="EMBL" id="CAH3044091.1"/>
    </source>
</evidence>
<dbReference type="EMBL" id="CALNXJ010000007">
    <property type="protein sequence ID" value="CAH3044091.1"/>
    <property type="molecule type" value="Genomic_DNA"/>
</dbReference>
<gene>
    <name evidence="1" type="ORF">PMEA_00030912</name>
</gene>
<sequence>MTFHYDSQLWSNNESFNAHDGTTGFDTLETKLPTYWSTPFSKICLGMKINTQLNFISIDRPSNSLHALVADGQYRNIMLGRDKWKKLVGSQASLQHNCNKDGFNVFGTNFGLSRTRIGILGNNEDDCRDCDSRIGFGAGGAHDNSNTCGNEVRYGGDNGDKHLKTMGYILFPGFLGNEHRKNYVSALLNKCHGVKPSPTTPSVRFWVLLYFGAVTALNTLENFNKERAVTSGASLIKFAFLYMKTKRVSSIPRANYGQFFRFIENKAYFLKVGNQSILAHCVLNETSLGPCGGGGWTLVMKINGAQQIFQYGSPLWSDKTAFNIVGGETGFDEQETKLPTYWETPFSKICLGMKIPGEQTVHFIPVNQSADSLYSSIADQQFRSTSLGAAK</sequence>
<organism evidence="1 2">
    <name type="scientific">Pocillopora meandrina</name>
    <dbReference type="NCBI Taxonomy" id="46732"/>
    <lineage>
        <taxon>Eukaryota</taxon>
        <taxon>Metazoa</taxon>
        <taxon>Cnidaria</taxon>
        <taxon>Anthozoa</taxon>
        <taxon>Hexacorallia</taxon>
        <taxon>Scleractinia</taxon>
        <taxon>Astrocoeniina</taxon>
        <taxon>Pocilloporidae</taxon>
        <taxon>Pocillopora</taxon>
    </lineage>
</organism>
<name>A0AAU9W3G7_9CNID</name>
<accession>A0AAU9W3G7</accession>
<dbReference type="AlphaFoldDB" id="A0AAU9W3G7"/>
<reference evidence="1 2" key="1">
    <citation type="submission" date="2022-05" db="EMBL/GenBank/DDBJ databases">
        <authorList>
            <consortium name="Genoscope - CEA"/>
            <person name="William W."/>
        </authorList>
    </citation>
    <scope>NUCLEOTIDE SEQUENCE [LARGE SCALE GENOMIC DNA]</scope>
</reference>
<keyword evidence="2" id="KW-1185">Reference proteome</keyword>